<accession>A0A261VHF2</accession>
<dbReference type="Proteomes" id="UP000215633">
    <property type="component" value="Unassembled WGS sequence"/>
</dbReference>
<dbReference type="AlphaFoldDB" id="A0A261VHF2"/>
<dbReference type="RefSeq" id="WP_094807357.1">
    <property type="nucleotide sequence ID" value="NZ_NEVT01000007.1"/>
</dbReference>
<evidence type="ECO:0000313" key="2">
    <source>
        <dbReference type="Proteomes" id="UP000215633"/>
    </source>
</evidence>
<reference evidence="2" key="1">
    <citation type="submission" date="2017-05" db="EMBL/GenBank/DDBJ databases">
        <title>Complete and WGS of Bordetella genogroups.</title>
        <authorList>
            <person name="Spilker T."/>
            <person name="Lipuma J."/>
        </authorList>
    </citation>
    <scope>NUCLEOTIDE SEQUENCE [LARGE SCALE GENOMIC DNA]</scope>
    <source>
        <strain evidence="2">AU8256</strain>
    </source>
</reference>
<gene>
    <name evidence="1" type="ORF">CAL24_17135</name>
</gene>
<comment type="caution">
    <text evidence="1">The sequence shown here is derived from an EMBL/GenBank/DDBJ whole genome shotgun (WGS) entry which is preliminary data.</text>
</comment>
<organism evidence="1 2">
    <name type="scientific">Bordetella genomosp. 2</name>
    <dbReference type="NCBI Taxonomy" id="1983456"/>
    <lineage>
        <taxon>Bacteria</taxon>
        <taxon>Pseudomonadati</taxon>
        <taxon>Pseudomonadota</taxon>
        <taxon>Betaproteobacteria</taxon>
        <taxon>Burkholderiales</taxon>
        <taxon>Alcaligenaceae</taxon>
        <taxon>Bordetella</taxon>
    </lineage>
</organism>
<dbReference type="InterPro" id="IPR036318">
    <property type="entry name" value="FAD-bd_PCMH-like_sf"/>
</dbReference>
<evidence type="ECO:0000313" key="1">
    <source>
        <dbReference type="EMBL" id="OZI73584.1"/>
    </source>
</evidence>
<dbReference type="EMBL" id="NEVT01000007">
    <property type="protein sequence ID" value="OZI73584.1"/>
    <property type="molecule type" value="Genomic_DNA"/>
</dbReference>
<dbReference type="SUPFAM" id="SSF56176">
    <property type="entry name" value="FAD-binding/transporter-associated domain-like"/>
    <property type="match status" value="1"/>
</dbReference>
<sequence>MQSSRRAFLFGRRLPRTPWDMFRQRLARAAHGPLEELDAAPPGRARLRPARPEDVRHARALCVEYGVALVLAGTDASGTPAGRAVLEVDPSALTELAPGPRAGQWRAQPGCRAADLAAAGLPQFAQAPPAQTLAGWLAGAGAWPPGGTAVSGLVGIDLLLSDGTAETLGPFGQDDVQPLRSAAVQRLVPALFQLAGSADAAACRAHAAWPCRYRLDALAPEPPAGVNLAQLLLGHGGTLAWVEGALLAPGQAAGAVAAAPAPPPGVAAAAHRLAMRVQDAFDPQGLYAP</sequence>
<keyword evidence="2" id="KW-1185">Reference proteome</keyword>
<protein>
    <recommendedName>
        <fullName evidence="3">FAD-binding PCMH-type domain-containing protein</fullName>
    </recommendedName>
</protein>
<evidence type="ECO:0008006" key="3">
    <source>
        <dbReference type="Google" id="ProtNLM"/>
    </source>
</evidence>
<proteinExistence type="predicted"/>
<name>A0A261VHF2_9BORD</name>
<dbReference type="GO" id="GO:0050660">
    <property type="term" value="F:flavin adenine dinucleotide binding"/>
    <property type="evidence" value="ECO:0007669"/>
    <property type="project" value="InterPro"/>
</dbReference>